<accession>A0A822YCU7</accession>
<keyword evidence="2" id="KW-1185">Reference proteome</keyword>
<comment type="caution">
    <text evidence="1">The sequence shown here is derived from an EMBL/GenBank/DDBJ whole genome shotgun (WGS) entry which is preliminary data.</text>
</comment>
<protein>
    <submittedName>
        <fullName evidence="1">Uncharacterized protein</fullName>
    </submittedName>
</protein>
<proteinExistence type="predicted"/>
<dbReference type="EMBL" id="DUZY01000002">
    <property type="protein sequence ID" value="DAD30152.1"/>
    <property type="molecule type" value="Genomic_DNA"/>
</dbReference>
<reference evidence="1 2" key="1">
    <citation type="journal article" date="2020" name="Mol. Biol. Evol.">
        <title>Distinct Expression and Methylation Patterns for Genes with Different Fates following a Single Whole-Genome Duplication in Flowering Plants.</title>
        <authorList>
            <person name="Shi T."/>
            <person name="Rahmani R.S."/>
            <person name="Gugger P.F."/>
            <person name="Wang M."/>
            <person name="Li H."/>
            <person name="Zhang Y."/>
            <person name="Li Z."/>
            <person name="Wang Q."/>
            <person name="Van de Peer Y."/>
            <person name="Marchal K."/>
            <person name="Chen J."/>
        </authorList>
    </citation>
    <scope>NUCLEOTIDE SEQUENCE [LARGE SCALE GENOMIC DNA]</scope>
    <source>
        <tissue evidence="1">Leaf</tissue>
    </source>
</reference>
<evidence type="ECO:0000313" key="1">
    <source>
        <dbReference type="EMBL" id="DAD30152.1"/>
    </source>
</evidence>
<evidence type="ECO:0000313" key="2">
    <source>
        <dbReference type="Proteomes" id="UP000607653"/>
    </source>
</evidence>
<gene>
    <name evidence="1" type="ORF">HUJ06_031620</name>
</gene>
<organism evidence="1 2">
    <name type="scientific">Nelumbo nucifera</name>
    <name type="common">Sacred lotus</name>
    <dbReference type="NCBI Taxonomy" id="4432"/>
    <lineage>
        <taxon>Eukaryota</taxon>
        <taxon>Viridiplantae</taxon>
        <taxon>Streptophyta</taxon>
        <taxon>Embryophyta</taxon>
        <taxon>Tracheophyta</taxon>
        <taxon>Spermatophyta</taxon>
        <taxon>Magnoliopsida</taxon>
        <taxon>Proteales</taxon>
        <taxon>Nelumbonaceae</taxon>
        <taxon>Nelumbo</taxon>
    </lineage>
</organism>
<dbReference type="Proteomes" id="UP000607653">
    <property type="component" value="Unassembled WGS sequence"/>
</dbReference>
<sequence length="57" mass="6787">MERDKEKRLVLVASVLSGTLFSIPTLLSFSILRSVNRRPWRIYRFDFLLFPFPCRVV</sequence>
<name>A0A822YCU7_NELNU</name>
<dbReference type="AlphaFoldDB" id="A0A822YCU7"/>